<organism evidence="1">
    <name type="scientific">Arundo donax</name>
    <name type="common">Giant reed</name>
    <name type="synonym">Donax arundinaceus</name>
    <dbReference type="NCBI Taxonomy" id="35708"/>
    <lineage>
        <taxon>Eukaryota</taxon>
        <taxon>Viridiplantae</taxon>
        <taxon>Streptophyta</taxon>
        <taxon>Embryophyta</taxon>
        <taxon>Tracheophyta</taxon>
        <taxon>Spermatophyta</taxon>
        <taxon>Magnoliopsida</taxon>
        <taxon>Liliopsida</taxon>
        <taxon>Poales</taxon>
        <taxon>Poaceae</taxon>
        <taxon>PACMAD clade</taxon>
        <taxon>Arundinoideae</taxon>
        <taxon>Arundineae</taxon>
        <taxon>Arundo</taxon>
    </lineage>
</organism>
<dbReference type="EMBL" id="GBRH01263401">
    <property type="protein sequence ID" value="JAD34494.1"/>
    <property type="molecule type" value="Transcribed_RNA"/>
</dbReference>
<name>A0A0A8Z513_ARUDO</name>
<reference evidence="1" key="2">
    <citation type="journal article" date="2015" name="Data Brief">
        <title>Shoot transcriptome of the giant reed, Arundo donax.</title>
        <authorList>
            <person name="Barrero R.A."/>
            <person name="Guerrero F.D."/>
            <person name="Moolhuijzen P."/>
            <person name="Goolsby J.A."/>
            <person name="Tidwell J."/>
            <person name="Bellgard S.E."/>
            <person name="Bellgard M.I."/>
        </authorList>
    </citation>
    <scope>NUCLEOTIDE SEQUENCE</scope>
    <source>
        <tissue evidence="1">Shoot tissue taken approximately 20 cm above the soil surface</tissue>
    </source>
</reference>
<evidence type="ECO:0000313" key="1">
    <source>
        <dbReference type="EMBL" id="JAD34494.1"/>
    </source>
</evidence>
<accession>A0A0A8Z513</accession>
<proteinExistence type="predicted"/>
<protein>
    <submittedName>
        <fullName evidence="1">Uncharacterized protein</fullName>
    </submittedName>
</protein>
<sequence>MTLIRFQTSKQKKIQEIQTISGTSLGAKTNQVKVICHKTNSKPGHAPTKIPNYQAVFPSTEVG</sequence>
<dbReference type="AlphaFoldDB" id="A0A0A8Z513"/>
<reference evidence="1" key="1">
    <citation type="submission" date="2014-09" db="EMBL/GenBank/DDBJ databases">
        <authorList>
            <person name="Magalhaes I.L.F."/>
            <person name="Oliveira U."/>
            <person name="Santos F.R."/>
            <person name="Vidigal T.H.D.A."/>
            <person name="Brescovit A.D."/>
            <person name="Santos A.J."/>
        </authorList>
    </citation>
    <scope>NUCLEOTIDE SEQUENCE</scope>
    <source>
        <tissue evidence="1">Shoot tissue taken approximately 20 cm above the soil surface</tissue>
    </source>
</reference>